<gene>
    <name evidence="2" type="ORF">BaRGS_00030761</name>
</gene>
<dbReference type="Proteomes" id="UP001519460">
    <property type="component" value="Unassembled WGS sequence"/>
</dbReference>
<proteinExistence type="predicted"/>
<name>A0ABD0JU13_9CAEN</name>
<dbReference type="InterPro" id="IPR029526">
    <property type="entry name" value="PGBD"/>
</dbReference>
<organism evidence="2 3">
    <name type="scientific">Batillaria attramentaria</name>
    <dbReference type="NCBI Taxonomy" id="370345"/>
    <lineage>
        <taxon>Eukaryota</taxon>
        <taxon>Metazoa</taxon>
        <taxon>Spiralia</taxon>
        <taxon>Lophotrochozoa</taxon>
        <taxon>Mollusca</taxon>
        <taxon>Gastropoda</taxon>
        <taxon>Caenogastropoda</taxon>
        <taxon>Sorbeoconcha</taxon>
        <taxon>Cerithioidea</taxon>
        <taxon>Batillariidae</taxon>
        <taxon>Batillaria</taxon>
    </lineage>
</organism>
<reference evidence="2 3" key="1">
    <citation type="journal article" date="2023" name="Sci. Data">
        <title>Genome assembly of the Korean intertidal mud-creeper Batillaria attramentaria.</title>
        <authorList>
            <person name="Patra A.K."/>
            <person name="Ho P.T."/>
            <person name="Jun S."/>
            <person name="Lee S.J."/>
            <person name="Kim Y."/>
            <person name="Won Y.J."/>
        </authorList>
    </citation>
    <scope>NUCLEOTIDE SEQUENCE [LARGE SCALE GENOMIC DNA]</scope>
    <source>
        <strain evidence="2">Wonlab-2016</strain>
    </source>
</reference>
<evidence type="ECO:0000259" key="1">
    <source>
        <dbReference type="Pfam" id="PF13843"/>
    </source>
</evidence>
<dbReference type="PANTHER" id="PTHR46599">
    <property type="entry name" value="PIGGYBAC TRANSPOSABLE ELEMENT-DERIVED PROTEIN 4"/>
    <property type="match status" value="1"/>
</dbReference>
<accession>A0ABD0JU13</accession>
<sequence length="470" mass="54850">MLDLFVRETNRYAEQCIASKAGDIAPNSMFALWKPVTRLEMRVFLAISINMGLIWKPDFKSYRCTAHPSIQTPWFNKCMTRDRFLAILGFFHVDKLYKIRPVLEQIGDRFAAAYYPGRDLSVDESMVPWRGRLSFRMYIPSKPTRYGIKMYCVCDAATGYVCKMEVYTGAGPEGREKNHGPNVVKRLSQDFQDKGHVLYMDSHFSSPELFEDLKDRGTRAVGTVRTGREGIPEEMHPKNIKLQKNESIFRRKGDLLCLRLKDKKDVFFLSTVHTTEKERVGNDRQGNVRLKIKLVNDYNKKMKGVDQFDQNVSYYSFYRKTVKWWKRTVFHLLHLAKVQSYLLYKMNAENPKSQYQFTLELMEQLSEEIPRLQNPLPGLPVDAERLSGKGRGHYPTKIPSTEKKRAPQRLCPCCSFRDPSNEKRYLHRKDTTFECTKCRVGLCIQPCFQIFHERTDYKTAVKEALGLEFN</sequence>
<protein>
    <recommendedName>
        <fullName evidence="1">PiggyBac transposable element-derived protein domain-containing protein</fullName>
    </recommendedName>
</protein>
<comment type="caution">
    <text evidence="2">The sequence shown here is derived from an EMBL/GenBank/DDBJ whole genome shotgun (WGS) entry which is preliminary data.</text>
</comment>
<evidence type="ECO:0000313" key="3">
    <source>
        <dbReference type="Proteomes" id="UP001519460"/>
    </source>
</evidence>
<keyword evidence="3" id="KW-1185">Reference proteome</keyword>
<dbReference type="EMBL" id="JACVVK020000336">
    <property type="protein sequence ID" value="KAK7478003.1"/>
    <property type="molecule type" value="Genomic_DNA"/>
</dbReference>
<dbReference type="PANTHER" id="PTHR46599:SF3">
    <property type="entry name" value="PIGGYBAC TRANSPOSABLE ELEMENT-DERIVED PROTEIN 4"/>
    <property type="match status" value="1"/>
</dbReference>
<feature type="domain" description="PiggyBac transposable element-derived protein" evidence="1">
    <location>
        <begin position="2"/>
        <end position="338"/>
    </location>
</feature>
<evidence type="ECO:0000313" key="2">
    <source>
        <dbReference type="EMBL" id="KAK7478003.1"/>
    </source>
</evidence>
<dbReference type="Pfam" id="PF13843">
    <property type="entry name" value="DDE_Tnp_1_7"/>
    <property type="match status" value="1"/>
</dbReference>
<dbReference type="AlphaFoldDB" id="A0ABD0JU13"/>